<dbReference type="Pfam" id="PF18171">
    <property type="entry name" value="LSDAT_prok"/>
    <property type="match status" value="1"/>
</dbReference>
<reference evidence="4" key="1">
    <citation type="submission" date="2016-10" db="EMBL/GenBank/DDBJ databases">
        <authorList>
            <person name="Varghese N."/>
            <person name="Submissions S."/>
        </authorList>
    </citation>
    <scope>NUCLEOTIDE SEQUENCE [LARGE SCALE GENOMIC DNA]</scope>
    <source>
        <strain evidence="4">CGMCC 4.3506</strain>
    </source>
</reference>
<evidence type="ECO:0000259" key="2">
    <source>
        <dbReference type="Pfam" id="PF18171"/>
    </source>
</evidence>
<dbReference type="EMBL" id="FNCC01000005">
    <property type="protein sequence ID" value="SDG10043.1"/>
    <property type="molecule type" value="Genomic_DNA"/>
</dbReference>
<proteinExistence type="predicted"/>
<dbReference type="Proteomes" id="UP000199623">
    <property type="component" value="Unassembled WGS sequence"/>
</dbReference>
<feature type="transmembrane region" description="Helical" evidence="1">
    <location>
        <begin position="340"/>
        <end position="359"/>
    </location>
</feature>
<dbReference type="AlphaFoldDB" id="A0A1G7RH13"/>
<name>A0A1G7RH13_9PSEU</name>
<feature type="domain" description="LSDAT prokaryote" evidence="2">
    <location>
        <begin position="48"/>
        <end position="237"/>
    </location>
</feature>
<evidence type="ECO:0000256" key="1">
    <source>
        <dbReference type="SAM" id="Phobius"/>
    </source>
</evidence>
<gene>
    <name evidence="3" type="ORF">SAMN05216553_105330</name>
</gene>
<keyword evidence="1" id="KW-1133">Transmembrane helix</keyword>
<keyword evidence="1" id="KW-0472">Membrane</keyword>
<sequence length="418" mass="44689">MASNGLFSSDDHGVIVRGMPTAGGPTVKRLSEPDADIKPKALGLPRGRAVISVFGSTQDIETDLAAKLLPVLRSVVVTAARNGAVFVTEGTDRGVVHLLGMALQACEQRWPVVVGVAPSSKVHDLTETSTNGQVALEPHHSVAVIVPGSEWTDATPVLFRTIDAVRHKKPVVALVIGGENEKEVVDHLSGDNPLLVLAGTGGLADRIATGDLTGDLAVLVRSGRIFVVHVDEGAGKAVTALERLLGKEKPVRPPRIWPRLRYRAPEPRPLVDPGFVVAYPLLADAIHDANQVVAPAFHELDAQADVEQNRYRLMAVLAIAGGLTTTVFAALQTWLKDTPWPGVLVVAGGAFAAAITIVARKRESLDKYLAARYRAERLRALYFAHLASPPPGTEEERQDKVADLEAAVSDRKHEVVRT</sequence>
<evidence type="ECO:0000313" key="4">
    <source>
        <dbReference type="Proteomes" id="UP000199623"/>
    </source>
</evidence>
<evidence type="ECO:0000313" key="3">
    <source>
        <dbReference type="EMBL" id="SDG10043.1"/>
    </source>
</evidence>
<accession>A0A1G7RH13</accession>
<organism evidence="3 4">
    <name type="scientific">Lentzea fradiae</name>
    <dbReference type="NCBI Taxonomy" id="200378"/>
    <lineage>
        <taxon>Bacteria</taxon>
        <taxon>Bacillati</taxon>
        <taxon>Actinomycetota</taxon>
        <taxon>Actinomycetes</taxon>
        <taxon>Pseudonocardiales</taxon>
        <taxon>Pseudonocardiaceae</taxon>
        <taxon>Lentzea</taxon>
    </lineage>
</organism>
<dbReference type="STRING" id="200378.SAMN05216553_105330"/>
<feature type="transmembrane region" description="Helical" evidence="1">
    <location>
        <begin position="313"/>
        <end position="334"/>
    </location>
</feature>
<dbReference type="InterPro" id="IPR041482">
    <property type="entry name" value="LSDAT_prok"/>
</dbReference>
<protein>
    <recommendedName>
        <fullName evidence="2">LSDAT prokaryote domain-containing protein</fullName>
    </recommendedName>
</protein>
<keyword evidence="1" id="KW-0812">Transmembrane</keyword>
<keyword evidence="4" id="KW-1185">Reference proteome</keyword>